<dbReference type="RefSeq" id="XP_025556605.1">
    <property type="nucleotide sequence ID" value="XM_025700969.1"/>
</dbReference>
<dbReference type="STRING" id="1450537.A0A395IBN6"/>
<proteinExistence type="predicted"/>
<evidence type="ECO:0000259" key="1">
    <source>
        <dbReference type="Pfam" id="PF16010"/>
    </source>
</evidence>
<reference evidence="2 3" key="1">
    <citation type="submission" date="2018-02" db="EMBL/GenBank/DDBJ databases">
        <title>The genomes of Aspergillus section Nigri reveals drivers in fungal speciation.</title>
        <authorList>
            <consortium name="DOE Joint Genome Institute"/>
            <person name="Vesth T.C."/>
            <person name="Nybo J."/>
            <person name="Theobald S."/>
            <person name="Brandl J."/>
            <person name="Frisvad J.C."/>
            <person name="Nielsen K.F."/>
            <person name="Lyhne E.K."/>
            <person name="Kogle M.E."/>
            <person name="Kuo A."/>
            <person name="Riley R."/>
            <person name="Clum A."/>
            <person name="Nolan M."/>
            <person name="Lipzen A."/>
            <person name="Salamov A."/>
            <person name="Henrissat B."/>
            <person name="Wiebenga A."/>
            <person name="De vries R.P."/>
            <person name="Grigoriev I.V."/>
            <person name="Mortensen U.H."/>
            <person name="Andersen M.R."/>
            <person name="Baker S.E."/>
        </authorList>
    </citation>
    <scope>NUCLEOTIDE SEQUENCE [LARGE SCALE GENOMIC DNA]</scope>
    <source>
        <strain evidence="2 3">CBS 101889</strain>
    </source>
</reference>
<dbReference type="EMBL" id="KZ824267">
    <property type="protein sequence ID" value="RAL17451.1"/>
    <property type="molecule type" value="Genomic_DNA"/>
</dbReference>
<dbReference type="GeneID" id="37205258"/>
<sequence>MSTANIFILWAASTTEVTLSPRSGGSGEPTYNPRANVTLLPGSGVANGTMTANIRCENCLSTWPSSESGDTAVAGFEMDPNGNATEWFWACQSGEMLGTDDPSADLGMHDDKGVIMFDLSRARFPVEEGVCLEGVNPFV</sequence>
<dbReference type="VEuPathDB" id="FungiDB:BO97DRAFT_6573"/>
<dbReference type="CDD" id="cd09630">
    <property type="entry name" value="CDH_like_cytochrome"/>
    <property type="match status" value="1"/>
</dbReference>
<dbReference type="PANTHER" id="PTHR47797">
    <property type="entry name" value="DEHYDROGENASE, PUTATIVE (AFU_ORTHOLOGUE AFUA_8G05805)-RELATED"/>
    <property type="match status" value="1"/>
</dbReference>
<dbReference type="SUPFAM" id="SSF49344">
    <property type="entry name" value="CBD9-like"/>
    <property type="match status" value="1"/>
</dbReference>
<dbReference type="Gene3D" id="2.60.40.1210">
    <property type="entry name" value="Cellobiose dehydrogenase, cytochrome domain"/>
    <property type="match status" value="1"/>
</dbReference>
<dbReference type="Pfam" id="PF16010">
    <property type="entry name" value="CDH-cyt"/>
    <property type="match status" value="1"/>
</dbReference>
<protein>
    <submittedName>
        <fullName evidence="2">CBD9-like protein</fullName>
    </submittedName>
</protein>
<keyword evidence="3" id="KW-1185">Reference proteome</keyword>
<evidence type="ECO:0000313" key="2">
    <source>
        <dbReference type="EMBL" id="RAL17451.1"/>
    </source>
</evidence>
<dbReference type="OrthoDB" id="19261at2759"/>
<dbReference type="AlphaFoldDB" id="A0A395IBN6"/>
<dbReference type="Proteomes" id="UP000248961">
    <property type="component" value="Unassembled WGS sequence"/>
</dbReference>
<dbReference type="PANTHER" id="PTHR47797:SF1">
    <property type="entry name" value="CYTOCHROME B561 DOMAIN-CONTAINING PROTEIN-RELATED"/>
    <property type="match status" value="1"/>
</dbReference>
<evidence type="ECO:0000313" key="3">
    <source>
        <dbReference type="Proteomes" id="UP000248961"/>
    </source>
</evidence>
<name>A0A395IBN6_ASPHC</name>
<dbReference type="InterPro" id="IPR015920">
    <property type="entry name" value="Cellobiose_DH-like_cyt"/>
</dbReference>
<feature type="domain" description="Cellobiose dehydrogenase-like cytochrome" evidence="1">
    <location>
        <begin position="1"/>
        <end position="123"/>
    </location>
</feature>
<accession>A0A395IBN6</accession>
<gene>
    <name evidence="2" type="ORF">BO97DRAFT_6573</name>
</gene>
<organism evidence="2 3">
    <name type="scientific">Aspergillus homomorphus (strain CBS 101889)</name>
    <dbReference type="NCBI Taxonomy" id="1450537"/>
    <lineage>
        <taxon>Eukaryota</taxon>
        <taxon>Fungi</taxon>
        <taxon>Dikarya</taxon>
        <taxon>Ascomycota</taxon>
        <taxon>Pezizomycotina</taxon>
        <taxon>Eurotiomycetes</taxon>
        <taxon>Eurotiomycetidae</taxon>
        <taxon>Eurotiales</taxon>
        <taxon>Aspergillaceae</taxon>
        <taxon>Aspergillus</taxon>
        <taxon>Aspergillus subgen. Circumdati</taxon>
    </lineage>
</organism>